<dbReference type="KEGG" id="mpi:Mpet_1722"/>
<organism evidence="14 15">
    <name type="scientific">Methanolacinia petrolearia (strain DSM 11571 / OCM 486 / SEBR 4847)</name>
    <name type="common">Methanoplanus petrolearius</name>
    <dbReference type="NCBI Taxonomy" id="679926"/>
    <lineage>
        <taxon>Archaea</taxon>
        <taxon>Methanobacteriati</taxon>
        <taxon>Methanobacteriota</taxon>
        <taxon>Stenosarchaea group</taxon>
        <taxon>Methanomicrobia</taxon>
        <taxon>Methanomicrobiales</taxon>
        <taxon>Methanomicrobiaceae</taxon>
        <taxon>Methanolacinia</taxon>
    </lineage>
</organism>
<reference evidence="14 15" key="1">
    <citation type="journal article" date="2010" name="Stand. Genomic Sci.">
        <title>Complete genome sequence of Methanoplanus petrolearius type strain (SEBR 4847).</title>
        <authorList>
            <person name="Brambilla E."/>
            <person name="Djao O.D."/>
            <person name="Daligault H."/>
            <person name="Lapidus A."/>
            <person name="Lucas S."/>
            <person name="Hammon N."/>
            <person name="Nolan M."/>
            <person name="Tice H."/>
            <person name="Cheng J.F."/>
            <person name="Han C."/>
            <person name="Tapia R."/>
            <person name="Goodwin L."/>
            <person name="Pitluck S."/>
            <person name="Liolios K."/>
            <person name="Ivanova N."/>
            <person name="Mavromatis K."/>
            <person name="Mikhailova N."/>
            <person name="Pati A."/>
            <person name="Chen A."/>
            <person name="Palaniappan K."/>
            <person name="Land M."/>
            <person name="Hauser L."/>
            <person name="Chang Y.J."/>
            <person name="Jeffries C.D."/>
            <person name="Rohde M."/>
            <person name="Spring S."/>
            <person name="Sikorski J."/>
            <person name="Goker M."/>
            <person name="Woyke T."/>
            <person name="Bristow J."/>
            <person name="Eisen J.A."/>
            <person name="Markowitz V."/>
            <person name="Hugenholtz P."/>
            <person name="Kyrpides N.C."/>
            <person name="Klenk H.P."/>
        </authorList>
    </citation>
    <scope>NUCLEOTIDE SEQUENCE [LARGE SCALE GENOMIC DNA]</scope>
    <source>
        <strain evidence="15">DSM 11571 / OCM 486 / SEBR 4847</strain>
    </source>
</reference>
<evidence type="ECO:0000256" key="9">
    <source>
        <dbReference type="ARBA" id="ARBA00034531"/>
    </source>
</evidence>
<evidence type="ECO:0000256" key="2">
    <source>
        <dbReference type="ARBA" id="ARBA00022649"/>
    </source>
</evidence>
<dbReference type="EC" id="2.7.7.108" evidence="9"/>
<dbReference type="AlphaFoldDB" id="E1RHT7"/>
<name>E1RHT7_METP4</name>
<comment type="similarity">
    <text evidence="10">Belongs to the MntA antitoxin family.</text>
</comment>
<keyword evidence="8" id="KW-0460">Magnesium</keyword>
<keyword evidence="2" id="KW-1277">Toxin-antitoxin system</keyword>
<sequence length="98" mass="11148">MTKTQIDSAVRETILSILKRYGATKIAIFGSYARGEERKNSDIDILVRFDSPKSLFQLVRIEDELEEALQRPVDLITEKSVSPYLADPIHHDEVVIFG</sequence>
<keyword evidence="3" id="KW-0808">Transferase</keyword>
<protein>
    <recommendedName>
        <fullName evidence="9">protein adenylyltransferase</fullName>
        <ecNumber evidence="9">2.7.7.108</ecNumber>
    </recommendedName>
</protein>
<dbReference type="NCBIfam" id="NF047752">
    <property type="entry name" value="MntA_antitoxin"/>
    <property type="match status" value="1"/>
</dbReference>
<feature type="domain" description="Polymerase nucleotidyl transferase" evidence="13">
    <location>
        <begin position="13"/>
        <end position="86"/>
    </location>
</feature>
<dbReference type="STRING" id="679926.Mpet_1722"/>
<gene>
    <name evidence="14" type="ordered locus">Mpet_1722</name>
</gene>
<keyword evidence="15" id="KW-1185">Reference proteome</keyword>
<evidence type="ECO:0000256" key="12">
    <source>
        <dbReference type="ARBA" id="ARBA00048696"/>
    </source>
</evidence>
<proteinExistence type="inferred from homology"/>
<evidence type="ECO:0000256" key="11">
    <source>
        <dbReference type="ARBA" id="ARBA00047518"/>
    </source>
</evidence>
<evidence type="ECO:0000256" key="1">
    <source>
        <dbReference type="ARBA" id="ARBA00001946"/>
    </source>
</evidence>
<evidence type="ECO:0000256" key="4">
    <source>
        <dbReference type="ARBA" id="ARBA00022695"/>
    </source>
</evidence>
<evidence type="ECO:0000256" key="8">
    <source>
        <dbReference type="ARBA" id="ARBA00022842"/>
    </source>
</evidence>
<comment type="catalytic activity">
    <reaction evidence="11">
        <text>O-(5'-adenylyl)-L-tyrosyl-[protein] + ATP = O-[5'-(adenylyl-(5'-&gt;3')-adenylyl)]-L-tyrosyl-[protein] + diphosphate</text>
        <dbReference type="Rhea" id="RHEA:66528"/>
        <dbReference type="Rhea" id="RHEA-COMP:13846"/>
        <dbReference type="Rhea" id="RHEA-COMP:17046"/>
        <dbReference type="ChEBI" id="CHEBI:30616"/>
        <dbReference type="ChEBI" id="CHEBI:33019"/>
        <dbReference type="ChEBI" id="CHEBI:83624"/>
        <dbReference type="ChEBI" id="CHEBI:167160"/>
    </reaction>
</comment>
<dbReference type="RefSeq" id="WP_013329652.1">
    <property type="nucleotide sequence ID" value="NC_014507.1"/>
</dbReference>
<dbReference type="GO" id="GO:0046872">
    <property type="term" value="F:metal ion binding"/>
    <property type="evidence" value="ECO:0007669"/>
    <property type="project" value="UniProtKB-KW"/>
</dbReference>
<dbReference type="SUPFAM" id="SSF81301">
    <property type="entry name" value="Nucleotidyltransferase"/>
    <property type="match status" value="1"/>
</dbReference>
<dbReference type="InterPro" id="IPR002934">
    <property type="entry name" value="Polymerase_NTP_transf_dom"/>
</dbReference>
<accession>E1RHT7</accession>
<dbReference type="PANTHER" id="PTHR33571:SF14">
    <property type="entry name" value="PROTEIN ADENYLYLTRANSFERASE MJ0435-RELATED"/>
    <property type="match status" value="1"/>
</dbReference>
<keyword evidence="6" id="KW-0547">Nucleotide-binding</keyword>
<evidence type="ECO:0000256" key="5">
    <source>
        <dbReference type="ARBA" id="ARBA00022723"/>
    </source>
</evidence>
<dbReference type="PANTHER" id="PTHR33571">
    <property type="entry name" value="SSL8005 PROTEIN"/>
    <property type="match status" value="1"/>
</dbReference>
<evidence type="ECO:0000256" key="7">
    <source>
        <dbReference type="ARBA" id="ARBA00022840"/>
    </source>
</evidence>
<dbReference type="OrthoDB" id="9287at2157"/>
<evidence type="ECO:0000259" key="13">
    <source>
        <dbReference type="Pfam" id="PF01909"/>
    </source>
</evidence>
<dbReference type="GO" id="GO:0070733">
    <property type="term" value="F:AMPylase activity"/>
    <property type="evidence" value="ECO:0007669"/>
    <property type="project" value="UniProtKB-EC"/>
</dbReference>
<evidence type="ECO:0000313" key="15">
    <source>
        <dbReference type="Proteomes" id="UP000006565"/>
    </source>
</evidence>
<dbReference type="CDD" id="cd05403">
    <property type="entry name" value="NT_KNTase_like"/>
    <property type="match status" value="1"/>
</dbReference>
<dbReference type="EMBL" id="CP002117">
    <property type="protein sequence ID" value="ADN36475.1"/>
    <property type="molecule type" value="Genomic_DNA"/>
</dbReference>
<dbReference type="GeneID" id="9744195"/>
<evidence type="ECO:0000256" key="10">
    <source>
        <dbReference type="ARBA" id="ARBA00038276"/>
    </source>
</evidence>
<evidence type="ECO:0000256" key="6">
    <source>
        <dbReference type="ARBA" id="ARBA00022741"/>
    </source>
</evidence>
<keyword evidence="7" id="KW-0067">ATP-binding</keyword>
<dbReference type="Pfam" id="PF01909">
    <property type="entry name" value="NTP_transf_2"/>
    <property type="match status" value="1"/>
</dbReference>
<comment type="cofactor">
    <cofactor evidence="1">
        <name>Mg(2+)</name>
        <dbReference type="ChEBI" id="CHEBI:18420"/>
    </cofactor>
</comment>
<keyword evidence="5" id="KW-0479">Metal-binding</keyword>
<evidence type="ECO:0000313" key="14">
    <source>
        <dbReference type="EMBL" id="ADN36475.1"/>
    </source>
</evidence>
<dbReference type="InterPro" id="IPR052038">
    <property type="entry name" value="Type-VII_TA_antitoxin"/>
</dbReference>
<dbReference type="eggNOG" id="arCOG01206">
    <property type="taxonomic scope" value="Archaea"/>
</dbReference>
<dbReference type="HOGENOM" id="CLU_130257_10_2_2"/>
<dbReference type="Proteomes" id="UP000006565">
    <property type="component" value="Chromosome"/>
</dbReference>
<dbReference type="Gene3D" id="3.30.460.10">
    <property type="entry name" value="Beta Polymerase, domain 2"/>
    <property type="match status" value="1"/>
</dbReference>
<evidence type="ECO:0000256" key="3">
    <source>
        <dbReference type="ARBA" id="ARBA00022679"/>
    </source>
</evidence>
<comment type="catalytic activity">
    <reaction evidence="12">
        <text>L-tyrosyl-[protein] + ATP = O-(5'-adenylyl)-L-tyrosyl-[protein] + diphosphate</text>
        <dbReference type="Rhea" id="RHEA:54288"/>
        <dbReference type="Rhea" id="RHEA-COMP:10136"/>
        <dbReference type="Rhea" id="RHEA-COMP:13846"/>
        <dbReference type="ChEBI" id="CHEBI:30616"/>
        <dbReference type="ChEBI" id="CHEBI:33019"/>
        <dbReference type="ChEBI" id="CHEBI:46858"/>
        <dbReference type="ChEBI" id="CHEBI:83624"/>
        <dbReference type="EC" id="2.7.7.108"/>
    </reaction>
</comment>
<keyword evidence="4" id="KW-0548">Nucleotidyltransferase</keyword>
<dbReference type="InterPro" id="IPR043519">
    <property type="entry name" value="NT_sf"/>
</dbReference>
<dbReference type="GO" id="GO:0005524">
    <property type="term" value="F:ATP binding"/>
    <property type="evidence" value="ECO:0007669"/>
    <property type="project" value="UniProtKB-KW"/>
</dbReference>